<name>A0AAV6UKT1_9ARAC</name>
<protein>
    <submittedName>
        <fullName evidence="2">Uncharacterized protein</fullName>
    </submittedName>
</protein>
<evidence type="ECO:0000313" key="2">
    <source>
        <dbReference type="EMBL" id="KAG8184827.1"/>
    </source>
</evidence>
<evidence type="ECO:0000256" key="1">
    <source>
        <dbReference type="SAM" id="Phobius"/>
    </source>
</evidence>
<sequence>MNIFASLVNEAFSQIGNQARLLYTSTVTSKIKLRKFWFCVGRDINLTVGKIVPIKRSFAIGIIGVIFSYALLFDSMSQIKDDK</sequence>
<gene>
    <name evidence="2" type="ORF">JTE90_004924</name>
</gene>
<accession>A0AAV6UKT1</accession>
<dbReference type="AlphaFoldDB" id="A0AAV6UKT1"/>
<dbReference type="EMBL" id="JAFNEN010000359">
    <property type="protein sequence ID" value="KAG8184827.1"/>
    <property type="molecule type" value="Genomic_DNA"/>
</dbReference>
<organism evidence="2 3">
    <name type="scientific">Oedothorax gibbosus</name>
    <dbReference type="NCBI Taxonomy" id="931172"/>
    <lineage>
        <taxon>Eukaryota</taxon>
        <taxon>Metazoa</taxon>
        <taxon>Ecdysozoa</taxon>
        <taxon>Arthropoda</taxon>
        <taxon>Chelicerata</taxon>
        <taxon>Arachnida</taxon>
        <taxon>Araneae</taxon>
        <taxon>Araneomorphae</taxon>
        <taxon>Entelegynae</taxon>
        <taxon>Araneoidea</taxon>
        <taxon>Linyphiidae</taxon>
        <taxon>Erigoninae</taxon>
        <taxon>Oedothorax</taxon>
    </lineage>
</organism>
<comment type="caution">
    <text evidence="2">The sequence shown here is derived from an EMBL/GenBank/DDBJ whole genome shotgun (WGS) entry which is preliminary data.</text>
</comment>
<feature type="transmembrane region" description="Helical" evidence="1">
    <location>
        <begin position="56"/>
        <end position="73"/>
    </location>
</feature>
<dbReference type="Proteomes" id="UP000827092">
    <property type="component" value="Unassembled WGS sequence"/>
</dbReference>
<reference evidence="2 3" key="1">
    <citation type="journal article" date="2022" name="Nat. Ecol. Evol.">
        <title>A masculinizing supergene underlies an exaggerated male reproductive morph in a spider.</title>
        <authorList>
            <person name="Hendrickx F."/>
            <person name="De Corte Z."/>
            <person name="Sonet G."/>
            <person name="Van Belleghem S.M."/>
            <person name="Kostlbacher S."/>
            <person name="Vangestel C."/>
        </authorList>
    </citation>
    <scope>NUCLEOTIDE SEQUENCE [LARGE SCALE GENOMIC DNA]</scope>
    <source>
        <strain evidence="2">W744_W776</strain>
    </source>
</reference>
<evidence type="ECO:0000313" key="3">
    <source>
        <dbReference type="Proteomes" id="UP000827092"/>
    </source>
</evidence>
<proteinExistence type="predicted"/>
<keyword evidence="1" id="KW-1133">Transmembrane helix</keyword>
<keyword evidence="1" id="KW-0812">Transmembrane</keyword>
<keyword evidence="1" id="KW-0472">Membrane</keyword>
<keyword evidence="3" id="KW-1185">Reference proteome</keyword>